<dbReference type="EMBL" id="UAQE01000004">
    <property type="protein sequence ID" value="SPU38240.1"/>
    <property type="molecule type" value="Genomic_DNA"/>
</dbReference>
<reference evidence="1 2" key="1">
    <citation type="submission" date="2018-06" db="EMBL/GenBank/DDBJ databases">
        <authorList>
            <consortium name="Pathogen Informatics"/>
            <person name="Doyle S."/>
        </authorList>
    </citation>
    <scope>NUCLEOTIDE SEQUENCE [LARGE SCALE GENOMIC DNA]</scope>
    <source>
        <strain evidence="1 2">NCTC7582</strain>
    </source>
</reference>
<organism evidence="1 2">
    <name type="scientific">Lysinibacillus capsici</name>
    <dbReference type="NCBI Taxonomy" id="2115968"/>
    <lineage>
        <taxon>Bacteria</taxon>
        <taxon>Bacillati</taxon>
        <taxon>Bacillota</taxon>
        <taxon>Bacilli</taxon>
        <taxon>Bacillales</taxon>
        <taxon>Bacillaceae</taxon>
        <taxon>Lysinibacillus</taxon>
    </lineage>
</organism>
<protein>
    <submittedName>
        <fullName evidence="1">Uncharacterized protein</fullName>
    </submittedName>
</protein>
<evidence type="ECO:0000313" key="2">
    <source>
        <dbReference type="Proteomes" id="UP000251431"/>
    </source>
</evidence>
<proteinExistence type="predicted"/>
<dbReference type="Proteomes" id="UP000251431">
    <property type="component" value="Unassembled WGS sequence"/>
</dbReference>
<name>A0A2X1A471_9BACI</name>
<accession>A0A2X1A471</accession>
<sequence>MTTAPTNTSRNGLKYTDEEIAFLDNLAEKISDREEMERISPYIAAGFQRTIGGIQSQIERRKGWFFK</sequence>
<dbReference type="AlphaFoldDB" id="A0A2X1A471"/>
<evidence type="ECO:0000313" key="1">
    <source>
        <dbReference type="EMBL" id="SPU38240.1"/>
    </source>
</evidence>
<dbReference type="RefSeq" id="WP_112118287.1">
    <property type="nucleotide sequence ID" value="NZ_UAQE01000004.1"/>
</dbReference>
<gene>
    <name evidence="1" type="ORF">NCTC7582_04194</name>
</gene>